<reference evidence="5 6" key="2">
    <citation type="journal article" date="2018" name="Plant J.">
        <title>The Physcomitrella patens chromosome-scale assembly reveals moss genome structure and evolution.</title>
        <authorList>
            <person name="Lang D."/>
            <person name="Ullrich K.K."/>
            <person name="Murat F."/>
            <person name="Fuchs J."/>
            <person name="Jenkins J."/>
            <person name="Haas F.B."/>
            <person name="Piednoel M."/>
            <person name="Gundlach H."/>
            <person name="Van Bel M."/>
            <person name="Meyberg R."/>
            <person name="Vives C."/>
            <person name="Morata J."/>
            <person name="Symeonidi A."/>
            <person name="Hiss M."/>
            <person name="Muchero W."/>
            <person name="Kamisugi Y."/>
            <person name="Saleh O."/>
            <person name="Blanc G."/>
            <person name="Decker E.L."/>
            <person name="van Gessel N."/>
            <person name="Grimwood J."/>
            <person name="Hayes R.D."/>
            <person name="Graham S.W."/>
            <person name="Gunter L.E."/>
            <person name="McDaniel S.F."/>
            <person name="Hoernstein S.N.W."/>
            <person name="Larsson A."/>
            <person name="Li F.W."/>
            <person name="Perroud P.F."/>
            <person name="Phillips J."/>
            <person name="Ranjan P."/>
            <person name="Rokshar D.S."/>
            <person name="Rothfels C.J."/>
            <person name="Schneider L."/>
            <person name="Shu S."/>
            <person name="Stevenson D.W."/>
            <person name="Thummler F."/>
            <person name="Tillich M."/>
            <person name="Villarreal Aguilar J.C."/>
            <person name="Widiez T."/>
            <person name="Wong G.K."/>
            <person name="Wymore A."/>
            <person name="Zhang Y."/>
            <person name="Zimmer A.D."/>
            <person name="Quatrano R.S."/>
            <person name="Mayer K.F.X."/>
            <person name="Goodstein D."/>
            <person name="Casacuberta J.M."/>
            <person name="Vandepoele K."/>
            <person name="Reski R."/>
            <person name="Cuming A.C."/>
            <person name="Tuskan G.A."/>
            <person name="Maumus F."/>
            <person name="Salse J."/>
            <person name="Schmutz J."/>
            <person name="Rensing S.A."/>
        </authorList>
    </citation>
    <scope>NUCLEOTIDE SEQUENCE [LARGE SCALE GENOMIC DNA]</scope>
    <source>
        <strain evidence="5 6">cv. Gransden 2004</strain>
    </source>
</reference>
<keyword evidence="3" id="KW-0663">Pyridoxal phosphate</keyword>
<dbReference type="Gene3D" id="3.90.1150.10">
    <property type="entry name" value="Aspartate Aminotransferase, domain 1"/>
    <property type="match status" value="1"/>
</dbReference>
<dbReference type="InterPro" id="IPR015421">
    <property type="entry name" value="PyrdxlP-dep_Trfase_major"/>
</dbReference>
<dbReference type="Gene3D" id="2.10.25.30">
    <property type="entry name" value="EGF-like, alliinase"/>
    <property type="match status" value="1"/>
</dbReference>
<evidence type="ECO:0000313" key="5">
    <source>
        <dbReference type="EnsemblPlants" id="Pp3c25_6670V3.2"/>
    </source>
</evidence>
<dbReference type="InterPro" id="IPR037029">
    <property type="entry name" value="Alliinase_N_sf"/>
</dbReference>
<dbReference type="PANTHER" id="PTHR43795">
    <property type="entry name" value="BIFUNCTIONAL ASPARTATE AMINOTRANSFERASE AND GLUTAMATE/ASPARTATE-PREPHENATE AMINOTRANSFERASE-RELATED"/>
    <property type="match status" value="1"/>
</dbReference>
<dbReference type="FunCoup" id="A0A7I4CQ60">
    <property type="interactions" value="259"/>
</dbReference>
<dbReference type="Proteomes" id="UP000006727">
    <property type="component" value="Chromosome 25"/>
</dbReference>
<protein>
    <recommendedName>
        <fullName evidence="4">Alliinase C-terminal domain-containing protein</fullName>
    </recommendedName>
</protein>
<name>A0A7I4CQ60_PHYPA</name>
<comment type="cofactor">
    <cofactor evidence="1">
        <name>pyridoxal 5'-phosphate</name>
        <dbReference type="ChEBI" id="CHEBI:597326"/>
    </cofactor>
</comment>
<dbReference type="Pfam" id="PF04864">
    <property type="entry name" value="Alliinase_C"/>
    <property type="match status" value="1"/>
</dbReference>
<dbReference type="Gene3D" id="3.40.640.10">
    <property type="entry name" value="Type I PLP-dependent aspartate aminotransferase-like (Major domain)"/>
    <property type="match status" value="1"/>
</dbReference>
<dbReference type="EMBL" id="ABEU02000025">
    <property type="status" value="NOT_ANNOTATED_CDS"/>
    <property type="molecule type" value="Genomic_DNA"/>
</dbReference>
<evidence type="ECO:0000313" key="6">
    <source>
        <dbReference type="Proteomes" id="UP000006727"/>
    </source>
</evidence>
<dbReference type="GO" id="GO:0008483">
    <property type="term" value="F:transaminase activity"/>
    <property type="evidence" value="ECO:0000318"/>
    <property type="project" value="GO_Central"/>
</dbReference>
<dbReference type="SUPFAM" id="SSF53383">
    <property type="entry name" value="PLP-dependent transferases"/>
    <property type="match status" value="1"/>
</dbReference>
<organism evidence="5 6">
    <name type="scientific">Physcomitrium patens</name>
    <name type="common">Spreading-leaved earth moss</name>
    <name type="synonym">Physcomitrella patens</name>
    <dbReference type="NCBI Taxonomy" id="3218"/>
    <lineage>
        <taxon>Eukaryota</taxon>
        <taxon>Viridiplantae</taxon>
        <taxon>Streptophyta</taxon>
        <taxon>Embryophyta</taxon>
        <taxon>Bryophyta</taxon>
        <taxon>Bryophytina</taxon>
        <taxon>Bryopsida</taxon>
        <taxon>Funariidae</taxon>
        <taxon>Funariales</taxon>
        <taxon>Funariaceae</taxon>
        <taxon>Physcomitrium</taxon>
    </lineage>
</organism>
<dbReference type="InterPro" id="IPR050478">
    <property type="entry name" value="Ethylene_sulfur-biosynth"/>
</dbReference>
<dbReference type="AlphaFoldDB" id="A0A7I4CQ60"/>
<dbReference type="CDD" id="cd00609">
    <property type="entry name" value="AAT_like"/>
    <property type="match status" value="1"/>
</dbReference>
<comment type="similarity">
    <text evidence="2">Belongs to the alliinase family.</text>
</comment>
<keyword evidence="6" id="KW-1185">Reference proteome</keyword>
<sequence>MLVTMLALEVAIPYAMRMKTNSLHVFAHRIFPLLSFCSVTEYLLVVRGLKALRRSFSFTAFVVLLCWEIVLTCDSRLCVACVAQQCTPWPMVVLSRGLCPYFHTGVRARNQWKDDGPGGAACCGDPLLFEAYWRANPNLGTVVIPGWYRMSYLTRDNAAILYTDALLRTIRDLHGMVGNAVTKDRYIVVGTGSMQLINAVVHSLALLNSDRVSSVVAKAPYYSAYKVQTEYLDSPLFNFARDPARFTGNATGRGAQIELIASPNNPDAQIQEVPQNISEHVIYDHAYNWPHLSPITKASDHDIMLFTLSKITGHAGSRIGWAIIKDYNLYRTVQWYVVLNTLGVSHESQLRATQLIRTIIKSYSEGIRNEKGLFHYGREVLESRWATIQSILKNSSRFSLQELKPDYCFFFAQIVDPSPGHAWIRCNYEEDVDCAAVMLSAGIIGRKFGSGNRFVRLSLLKRRSHFEILTARLTKLVAQTSSST</sequence>
<dbReference type="EnsemblPlants" id="Pp3c25_6670V3.2">
    <property type="protein sequence ID" value="Pp3c25_6670V3.2"/>
    <property type="gene ID" value="Pp3c25_6670"/>
</dbReference>
<dbReference type="InterPro" id="IPR015422">
    <property type="entry name" value="PyrdxlP-dep_Trfase_small"/>
</dbReference>
<dbReference type="InterPro" id="IPR006948">
    <property type="entry name" value="Alliinase_C"/>
</dbReference>
<evidence type="ECO:0000256" key="1">
    <source>
        <dbReference type="ARBA" id="ARBA00001933"/>
    </source>
</evidence>
<dbReference type="GO" id="GO:0016846">
    <property type="term" value="F:carbon-sulfur lyase activity"/>
    <property type="evidence" value="ECO:0007669"/>
    <property type="project" value="InterPro"/>
</dbReference>
<gene>
    <name evidence="5" type="primary">LOC112277308</name>
</gene>
<dbReference type="GO" id="GO:0006520">
    <property type="term" value="P:amino acid metabolic process"/>
    <property type="evidence" value="ECO:0000318"/>
    <property type="project" value="GO_Central"/>
</dbReference>
<dbReference type="InterPro" id="IPR015424">
    <property type="entry name" value="PyrdxlP-dep_Trfase"/>
</dbReference>
<reference evidence="5" key="3">
    <citation type="submission" date="2020-12" db="UniProtKB">
        <authorList>
            <consortium name="EnsemblPlants"/>
        </authorList>
    </citation>
    <scope>IDENTIFICATION</scope>
</reference>
<proteinExistence type="inferred from homology"/>
<evidence type="ECO:0000259" key="4">
    <source>
        <dbReference type="Pfam" id="PF04864"/>
    </source>
</evidence>
<feature type="domain" description="Alliinase C-terminal" evidence="4">
    <location>
        <begin position="123"/>
        <end position="477"/>
    </location>
</feature>
<reference evidence="5 6" key="1">
    <citation type="journal article" date="2008" name="Science">
        <title>The Physcomitrella genome reveals evolutionary insights into the conquest of land by plants.</title>
        <authorList>
            <person name="Rensing S."/>
            <person name="Lang D."/>
            <person name="Zimmer A."/>
            <person name="Terry A."/>
            <person name="Salamov A."/>
            <person name="Shapiro H."/>
            <person name="Nishiyama T."/>
            <person name="Perroud P.-F."/>
            <person name="Lindquist E."/>
            <person name="Kamisugi Y."/>
            <person name="Tanahashi T."/>
            <person name="Sakakibara K."/>
            <person name="Fujita T."/>
            <person name="Oishi K."/>
            <person name="Shin-I T."/>
            <person name="Kuroki Y."/>
            <person name="Toyoda A."/>
            <person name="Suzuki Y."/>
            <person name="Hashimoto A."/>
            <person name="Yamaguchi K."/>
            <person name="Sugano A."/>
            <person name="Kohara Y."/>
            <person name="Fujiyama A."/>
            <person name="Anterola A."/>
            <person name="Aoki S."/>
            <person name="Ashton N."/>
            <person name="Barbazuk W.B."/>
            <person name="Barker E."/>
            <person name="Bennetzen J."/>
            <person name="Bezanilla M."/>
            <person name="Blankenship R."/>
            <person name="Cho S.H."/>
            <person name="Dutcher S."/>
            <person name="Estelle M."/>
            <person name="Fawcett J.A."/>
            <person name="Gundlach H."/>
            <person name="Hanada K."/>
            <person name="Heyl A."/>
            <person name="Hicks K.A."/>
            <person name="Hugh J."/>
            <person name="Lohr M."/>
            <person name="Mayer K."/>
            <person name="Melkozernov A."/>
            <person name="Murata T."/>
            <person name="Nelson D."/>
            <person name="Pils B."/>
            <person name="Prigge M."/>
            <person name="Reiss B."/>
            <person name="Renner T."/>
            <person name="Rombauts S."/>
            <person name="Rushton P."/>
            <person name="Sanderfoot A."/>
            <person name="Schween G."/>
            <person name="Shiu S.-H."/>
            <person name="Stueber K."/>
            <person name="Theodoulou F.L."/>
            <person name="Tu H."/>
            <person name="Van de Peer Y."/>
            <person name="Verrier P.J."/>
            <person name="Waters E."/>
            <person name="Wood A."/>
            <person name="Yang L."/>
            <person name="Cove D."/>
            <person name="Cuming A."/>
            <person name="Hasebe M."/>
            <person name="Lucas S."/>
            <person name="Mishler D.B."/>
            <person name="Reski R."/>
            <person name="Grigoriev I."/>
            <person name="Quatrano R.S."/>
            <person name="Boore J.L."/>
        </authorList>
    </citation>
    <scope>NUCLEOTIDE SEQUENCE [LARGE SCALE GENOMIC DNA]</scope>
    <source>
        <strain evidence="5 6">cv. Gransden 2004</strain>
    </source>
</reference>
<dbReference type="Gramene" id="Pp3c25_6670V3.2">
    <property type="protein sequence ID" value="Pp3c25_6670V3.2"/>
    <property type="gene ID" value="Pp3c25_6670"/>
</dbReference>
<evidence type="ECO:0000256" key="2">
    <source>
        <dbReference type="ARBA" id="ARBA00006312"/>
    </source>
</evidence>
<evidence type="ECO:0000256" key="3">
    <source>
        <dbReference type="ARBA" id="ARBA00022898"/>
    </source>
</evidence>
<dbReference type="PANTHER" id="PTHR43795:SF110">
    <property type="entry name" value="ALLIINASE C-TERMINAL DOMAIN-CONTAINING PROTEIN"/>
    <property type="match status" value="1"/>
</dbReference>
<dbReference type="InParanoid" id="A0A7I4CQ60"/>
<accession>A0A7I4CQ60</accession>